<dbReference type="Proteomes" id="UP000620046">
    <property type="component" value="Unassembled WGS sequence"/>
</dbReference>
<gene>
    <name evidence="1" type="ORF">GCM10010981_09730</name>
</gene>
<comment type="caution">
    <text evidence="1">The sequence shown here is derived from an EMBL/GenBank/DDBJ whole genome shotgun (WGS) entry which is preliminary data.</text>
</comment>
<keyword evidence="2" id="KW-1185">Reference proteome</keyword>
<organism evidence="1 2">
    <name type="scientific">Dyella nitratireducens</name>
    <dbReference type="NCBI Taxonomy" id="1849580"/>
    <lineage>
        <taxon>Bacteria</taxon>
        <taxon>Pseudomonadati</taxon>
        <taxon>Pseudomonadota</taxon>
        <taxon>Gammaproteobacteria</taxon>
        <taxon>Lysobacterales</taxon>
        <taxon>Rhodanobacteraceae</taxon>
        <taxon>Dyella</taxon>
    </lineage>
</organism>
<protein>
    <submittedName>
        <fullName evidence="1">Uncharacterized protein</fullName>
    </submittedName>
</protein>
<accession>A0ABQ1FQE0</accession>
<proteinExistence type="predicted"/>
<dbReference type="EMBL" id="BMJA01000001">
    <property type="protein sequence ID" value="GGA23466.1"/>
    <property type="molecule type" value="Genomic_DNA"/>
</dbReference>
<evidence type="ECO:0000313" key="2">
    <source>
        <dbReference type="Proteomes" id="UP000620046"/>
    </source>
</evidence>
<sequence>MSITFNNISANNIPSIEFNSDGGSRTDNLHINYDALSHSLDFLNILQSHAEARHVAVMDLVSNPKFGEKAGDTPKLEWMIHQHGEAVSMAAAFLKKCETCMNEISRMNQ</sequence>
<name>A0ABQ1FQE0_9GAMM</name>
<reference evidence="2" key="1">
    <citation type="journal article" date="2019" name="Int. J. Syst. Evol. Microbiol.">
        <title>The Global Catalogue of Microorganisms (GCM) 10K type strain sequencing project: providing services to taxonomists for standard genome sequencing and annotation.</title>
        <authorList>
            <consortium name="The Broad Institute Genomics Platform"/>
            <consortium name="The Broad Institute Genome Sequencing Center for Infectious Disease"/>
            <person name="Wu L."/>
            <person name="Ma J."/>
        </authorList>
    </citation>
    <scope>NUCLEOTIDE SEQUENCE [LARGE SCALE GENOMIC DNA]</scope>
    <source>
        <strain evidence="2">CGMCC 1.15439</strain>
    </source>
</reference>
<evidence type="ECO:0000313" key="1">
    <source>
        <dbReference type="EMBL" id="GGA23466.1"/>
    </source>
</evidence>